<dbReference type="InterPro" id="IPR058980">
    <property type="entry name" value="Glyco_transf_N"/>
</dbReference>
<dbReference type="Proteomes" id="UP000327085">
    <property type="component" value="Chromosome 1"/>
</dbReference>
<dbReference type="InParanoid" id="A0A5E4F875"/>
<keyword evidence="5" id="KW-0677">Repeat</keyword>
<evidence type="ECO:0000259" key="7">
    <source>
        <dbReference type="Pfam" id="PF26168"/>
    </source>
</evidence>
<evidence type="ECO:0000256" key="5">
    <source>
        <dbReference type="ARBA" id="ARBA00022737"/>
    </source>
</evidence>
<keyword evidence="4 8" id="KW-0808">Transferase</keyword>
<evidence type="ECO:0000259" key="6">
    <source>
        <dbReference type="Pfam" id="PF23282"/>
    </source>
</evidence>
<comment type="similarity">
    <text evidence="1">Belongs to the UDP-glycosyltransferase family.</text>
</comment>
<evidence type="ECO:0000256" key="3">
    <source>
        <dbReference type="ARBA" id="ARBA00022676"/>
    </source>
</evidence>
<dbReference type="InterPro" id="IPR035595">
    <property type="entry name" value="UDP_glycos_trans_CS"/>
</dbReference>
<reference evidence="9" key="1">
    <citation type="journal article" date="2020" name="Plant J.">
        <title>Transposons played a major role in the diversification between the closely related almond and peach genomes: results from the almond genome sequence.</title>
        <authorList>
            <person name="Alioto T."/>
            <person name="Alexiou K.G."/>
            <person name="Bardil A."/>
            <person name="Barteri F."/>
            <person name="Castanera R."/>
            <person name="Cruz F."/>
            <person name="Dhingra A."/>
            <person name="Duval H."/>
            <person name="Fernandez I Marti A."/>
            <person name="Frias L."/>
            <person name="Galan B."/>
            <person name="Garcia J.L."/>
            <person name="Howad W."/>
            <person name="Gomez-Garrido J."/>
            <person name="Gut M."/>
            <person name="Julca I."/>
            <person name="Morata J."/>
            <person name="Puigdomenech P."/>
            <person name="Ribeca P."/>
            <person name="Rubio Cabetas M.J."/>
            <person name="Vlasova A."/>
            <person name="Wirthensohn M."/>
            <person name="Garcia-Mas J."/>
            <person name="Gabaldon T."/>
            <person name="Casacuberta J.M."/>
            <person name="Arus P."/>
        </authorList>
    </citation>
    <scope>NUCLEOTIDE SEQUENCE [LARGE SCALE GENOMIC DNA]</scope>
    <source>
        <strain evidence="9">cv. Texas</strain>
    </source>
</reference>
<dbReference type="SUPFAM" id="SSF53756">
    <property type="entry name" value="UDP-Glycosyltransferase/glycogen phosphorylase"/>
    <property type="match status" value="1"/>
</dbReference>
<dbReference type="FunFam" id="3.40.50.2000:FF:000064">
    <property type="entry name" value="Glycosyltransferase"/>
    <property type="match status" value="1"/>
</dbReference>
<sequence>MGFENEHIVMLPFMAQGHLIPFLALAKQIQQRTNFTITIASTPLNIQSLQSTIATSSNNNTIHLAELPFCSTDHGLPQNTETTENLPLNKLVNLFAASLSLEAPARRLISGIIETEGRPPLCVISDVFFGWANDVADSLGTVNVSFTTGGAYGTAAYISIWLNLPHRYTDKNFFTLPGFPERCRFDISQLHPFLRAADGTDSWSRFFQPQISLSAKSFGWLCNTVEEIEPFGLDILRNCVRLPVWSIGPLIPREALKNSSTLDVSVSRQRAGKKLSFPAEKCLEWLDSHGSDSVIYISFGSQNTISETQMKELAIGLEESGRAFIWVIRPPIGFDMKGEFRAEWLPQGFEERMNKSKQGLLVHNWAPQLEILSHKSTRVFVSHCGWNSVMESLSQGVPIVGWPLAAEQAYNSKMLEEEMGVSVELTRGVQSKIVGEEVKGVIDLVMDENGKGEEMRKNAAVIKEKIRASIRDDDEEKGSSVKAVDDFVAALLSKRQESSKSSNSIDIQEKALQKLSKIRPGLWFAGEIAISDLTAKSLIKITEDSTLWMHDQIRDMGRQIVRDENLLDPGMRTRLWDRDEIMNVFKDDKGTRHIQGIVLDFESRTMKVRDPGVERLSSEISRFGFFPLRLAILDLSDSKLERLWPGRGHKVAEKLMLLNLTGCFNLTAIPDLSGNGALEKLILEHCTGLTKLHNSIGNLQTLVHLNLRECSNLIQLPNDVSGLTKLENLILSGCLQLKQLPNNMDRMVSLKELLLDDTAIISLPESIFRLTKLEKLSLNRCKYLKGLPDLIGKLCSLKEISLNGCEKLEKIPYSMGSLANLEKLSLLWCTSLSIIPDSIGNLKSLMEFYIYGSPIKELPVSIGSLSNLKELSTGNCQFLSRLPDSIGDLPHEIGALKTLEKLEMRKCASLRSLLESIGSMRALTAIVITEADITELPESIGKLENLTMLQLNRCKHLCKLPASIGQLNSLHRLLMVETAVTELPESFGMLSCLMVLNMGKKHQKREDTEEINFIVPASFSNLSLLYELHARACNISGKIADDFEKLSSLEILNLGRNNFSSPQASLRGLSLLKKLLLPHCKKLKALPPLPSSLEEVDAANCISLESISDISNLENLVMMNLTSCEKVVDIPGLECLKSLSYMKKISNLSMPRSKMPDWFSQDVVTFSERKNCVLKSVIIGVVVSLNQQIPDDIREELPAIVDILGQILKLDFPTFTSALILLGVPNTNEDQVHLCRYPIDHPLVSQLKDGYKINEMRKEPPMMKGVELKKWGSIWSMKVMMIMRETKNH</sequence>
<dbReference type="PROSITE" id="PS00375">
    <property type="entry name" value="UDPGT"/>
    <property type="match status" value="1"/>
</dbReference>
<evidence type="ECO:0000256" key="1">
    <source>
        <dbReference type="ARBA" id="ARBA00009995"/>
    </source>
</evidence>
<organism evidence="8 9">
    <name type="scientific">Prunus dulcis</name>
    <name type="common">Almond</name>
    <name type="synonym">Amygdalus dulcis</name>
    <dbReference type="NCBI Taxonomy" id="3755"/>
    <lineage>
        <taxon>Eukaryota</taxon>
        <taxon>Viridiplantae</taxon>
        <taxon>Streptophyta</taxon>
        <taxon>Embryophyta</taxon>
        <taxon>Tracheophyta</taxon>
        <taxon>Spermatophyta</taxon>
        <taxon>Magnoliopsida</taxon>
        <taxon>eudicotyledons</taxon>
        <taxon>Gunneridae</taxon>
        <taxon>Pentapetalae</taxon>
        <taxon>rosids</taxon>
        <taxon>fabids</taxon>
        <taxon>Rosales</taxon>
        <taxon>Rosaceae</taxon>
        <taxon>Amygdaloideae</taxon>
        <taxon>Amygdaleae</taxon>
        <taxon>Prunus</taxon>
    </lineage>
</organism>
<dbReference type="EMBL" id="CABIKO010000078">
    <property type="protein sequence ID" value="VVA24106.1"/>
    <property type="molecule type" value="Genomic_DNA"/>
</dbReference>
<gene>
    <name evidence="8" type="ORF">ALMOND_2B030003</name>
</gene>
<proteinExistence type="inferred from homology"/>
<protein>
    <submittedName>
        <fullName evidence="8">PREDICTED: UDP-glycosyltransferase</fullName>
    </submittedName>
</protein>
<dbReference type="CDD" id="cd03784">
    <property type="entry name" value="GT1_Gtf-like"/>
    <property type="match status" value="1"/>
</dbReference>
<dbReference type="Pfam" id="PF00201">
    <property type="entry name" value="UDPGT"/>
    <property type="match status" value="1"/>
</dbReference>
<keyword evidence="3" id="KW-0328">Glycosyltransferase</keyword>
<dbReference type="SUPFAM" id="SSF52058">
    <property type="entry name" value="L domain-like"/>
    <property type="match status" value="2"/>
</dbReference>
<evidence type="ECO:0000256" key="2">
    <source>
        <dbReference type="ARBA" id="ARBA00022614"/>
    </source>
</evidence>
<evidence type="ECO:0000313" key="8">
    <source>
        <dbReference type="EMBL" id="VVA24106.1"/>
    </source>
</evidence>
<accession>A0A5E4F875</accession>
<dbReference type="InterPro" id="IPR058192">
    <property type="entry name" value="WHD_ROQ1-like"/>
</dbReference>
<dbReference type="InterPro" id="IPR003591">
    <property type="entry name" value="Leu-rich_rpt_typical-subtyp"/>
</dbReference>
<feature type="domain" description="Disease resistance protein Roq1-like winged-helix" evidence="6">
    <location>
        <begin position="527"/>
        <end position="563"/>
    </location>
</feature>
<dbReference type="Pfam" id="PF23282">
    <property type="entry name" value="WHD_ROQ1"/>
    <property type="match status" value="1"/>
</dbReference>
<evidence type="ECO:0000313" key="9">
    <source>
        <dbReference type="Proteomes" id="UP000327085"/>
    </source>
</evidence>
<dbReference type="Pfam" id="PF26168">
    <property type="entry name" value="Glyco_transf_N"/>
    <property type="match status" value="1"/>
</dbReference>
<name>A0A5E4F875_PRUDU</name>
<feature type="domain" description="Glycosyltransferase N-terminal" evidence="7">
    <location>
        <begin position="8"/>
        <end position="252"/>
    </location>
</feature>
<dbReference type="FunFam" id="3.40.50.2000:FF:000103">
    <property type="entry name" value="Glycosyltransferase"/>
    <property type="match status" value="1"/>
</dbReference>
<dbReference type="Gene3D" id="3.40.50.2000">
    <property type="entry name" value="Glycogen Phosphorylase B"/>
    <property type="match status" value="2"/>
</dbReference>
<dbReference type="PANTHER" id="PTHR48047">
    <property type="entry name" value="GLYCOSYLTRANSFERASE"/>
    <property type="match status" value="1"/>
</dbReference>
<dbReference type="Gramene" id="VVA24106">
    <property type="protein sequence ID" value="VVA24106"/>
    <property type="gene ID" value="Prudul26B030003"/>
</dbReference>
<dbReference type="PANTHER" id="PTHR48047:SF107">
    <property type="entry name" value="UDP-GLYCOSYLTRANSFERASE 92A1-LIKE"/>
    <property type="match status" value="1"/>
</dbReference>
<dbReference type="InterPro" id="IPR002213">
    <property type="entry name" value="UDP_glucos_trans"/>
</dbReference>
<dbReference type="GO" id="GO:0035251">
    <property type="term" value="F:UDP-glucosyltransferase activity"/>
    <property type="evidence" value="ECO:0007669"/>
    <property type="project" value="TreeGrafter"/>
</dbReference>
<dbReference type="InterPro" id="IPR032675">
    <property type="entry name" value="LRR_dom_sf"/>
</dbReference>
<dbReference type="SMART" id="SM00369">
    <property type="entry name" value="LRR_TYP"/>
    <property type="match status" value="3"/>
</dbReference>
<keyword evidence="2" id="KW-0433">Leucine-rich repeat</keyword>
<evidence type="ECO:0000256" key="4">
    <source>
        <dbReference type="ARBA" id="ARBA00022679"/>
    </source>
</evidence>
<dbReference type="Gene3D" id="3.80.10.10">
    <property type="entry name" value="Ribonuclease Inhibitor"/>
    <property type="match status" value="3"/>
</dbReference>